<dbReference type="Proteomes" id="UP000009168">
    <property type="component" value="Unassembled WGS sequence"/>
</dbReference>
<dbReference type="RefSeq" id="XP_001009428.1">
    <property type="nucleotide sequence ID" value="XM_001009428.3"/>
</dbReference>
<protein>
    <submittedName>
        <fullName evidence="3">Uncharacterized protein</fullName>
    </submittedName>
</protein>
<keyword evidence="4" id="KW-1185">Reference proteome</keyword>
<reference evidence="4" key="1">
    <citation type="journal article" date="2006" name="PLoS Biol.">
        <title>Macronuclear genome sequence of the ciliate Tetrahymena thermophila, a model eukaryote.</title>
        <authorList>
            <person name="Eisen J.A."/>
            <person name="Coyne R.S."/>
            <person name="Wu M."/>
            <person name="Wu D."/>
            <person name="Thiagarajan M."/>
            <person name="Wortman J.R."/>
            <person name="Badger J.H."/>
            <person name="Ren Q."/>
            <person name="Amedeo P."/>
            <person name="Jones K.M."/>
            <person name="Tallon L.J."/>
            <person name="Delcher A.L."/>
            <person name="Salzberg S.L."/>
            <person name="Silva J.C."/>
            <person name="Haas B.J."/>
            <person name="Majoros W.H."/>
            <person name="Farzad M."/>
            <person name="Carlton J.M."/>
            <person name="Smith R.K. Jr."/>
            <person name="Garg J."/>
            <person name="Pearlman R.E."/>
            <person name="Karrer K.M."/>
            <person name="Sun L."/>
            <person name="Manning G."/>
            <person name="Elde N.C."/>
            <person name="Turkewitz A.P."/>
            <person name="Asai D.J."/>
            <person name="Wilkes D.E."/>
            <person name="Wang Y."/>
            <person name="Cai H."/>
            <person name="Collins K."/>
            <person name="Stewart B.A."/>
            <person name="Lee S.R."/>
            <person name="Wilamowska K."/>
            <person name="Weinberg Z."/>
            <person name="Ruzzo W.L."/>
            <person name="Wloga D."/>
            <person name="Gaertig J."/>
            <person name="Frankel J."/>
            <person name="Tsao C.-C."/>
            <person name="Gorovsky M.A."/>
            <person name="Keeling P.J."/>
            <person name="Waller R.F."/>
            <person name="Patron N.J."/>
            <person name="Cherry J.M."/>
            <person name="Stover N.A."/>
            <person name="Krieger C.J."/>
            <person name="del Toro C."/>
            <person name="Ryder H.F."/>
            <person name="Williamson S.C."/>
            <person name="Barbeau R.A."/>
            <person name="Hamilton E.P."/>
            <person name="Orias E."/>
        </authorList>
    </citation>
    <scope>NUCLEOTIDE SEQUENCE [LARGE SCALE GENOMIC DNA]</scope>
    <source>
        <strain evidence="4">SB210</strain>
    </source>
</reference>
<dbReference type="AlphaFoldDB" id="Q22UW5"/>
<accession>Q22UW5</accession>
<keyword evidence="1" id="KW-0677">Repeat</keyword>
<feature type="region of interest" description="Disordered" evidence="2">
    <location>
        <begin position="61"/>
        <end position="82"/>
    </location>
</feature>
<dbReference type="PANTHER" id="PTHR24111">
    <property type="entry name" value="LEUCINE-RICH REPEAT-CONTAINING PROTEIN 34"/>
    <property type="match status" value="1"/>
</dbReference>
<dbReference type="GeneID" id="7834628"/>
<dbReference type="OMA" id="IRNKNIW"/>
<evidence type="ECO:0000313" key="3">
    <source>
        <dbReference type="EMBL" id="EAR89183.1"/>
    </source>
</evidence>
<dbReference type="eggNOG" id="KOG4308">
    <property type="taxonomic scope" value="Eukaryota"/>
</dbReference>
<dbReference type="HOGENOM" id="CLU_740731_0_0_1"/>
<dbReference type="InterPro" id="IPR032675">
    <property type="entry name" value="LRR_dom_sf"/>
</dbReference>
<name>Q22UW5_TETTS</name>
<dbReference type="EMBL" id="GG662798">
    <property type="protein sequence ID" value="EAR89183.1"/>
    <property type="molecule type" value="Genomic_DNA"/>
</dbReference>
<feature type="region of interest" description="Disordered" evidence="2">
    <location>
        <begin position="17"/>
        <end position="48"/>
    </location>
</feature>
<dbReference type="InParanoid" id="Q22UW5"/>
<dbReference type="InterPro" id="IPR052201">
    <property type="entry name" value="LRR-containing_regulator"/>
</dbReference>
<organism evidence="3 4">
    <name type="scientific">Tetrahymena thermophila (strain SB210)</name>
    <dbReference type="NCBI Taxonomy" id="312017"/>
    <lineage>
        <taxon>Eukaryota</taxon>
        <taxon>Sar</taxon>
        <taxon>Alveolata</taxon>
        <taxon>Ciliophora</taxon>
        <taxon>Intramacronucleata</taxon>
        <taxon>Oligohymenophorea</taxon>
        <taxon>Hymenostomatida</taxon>
        <taxon>Tetrahymenina</taxon>
        <taxon>Tetrahymenidae</taxon>
        <taxon>Tetrahymena</taxon>
    </lineage>
</organism>
<sequence>MFEEKIKTLVVEILPNTKRTKDLRDKKEKEERKKREEAEKAMAEKHQQELQIRKLVEEKKKQKQQEELKKKEEERKKAEERQQISTLKGKFGSMINDLKQNSTTLDYTVSGLDLRPAQIRILVKAVEKNFSLKGLNMSRKKIGDAEGVEIAHNLKKNFVLERLELEGNYLGPRTAHSIAELLVENNCIRVIDLEGNDLTNSGKDNSGIEAICQSLKNNDTLLCLNLTNTNLDENCSDFLVQMLEKNDTIINLDIDQNPKMNLEDVRKIQEKLKINKQNYDDERYKEFDERKRMCNEENISEIIHIREESKRIAQENINIRIEAQRQDKEEKWRNFLEQNEVKLKKLYDKITKEVFLGGKKKKKKKKGKKKK</sequence>
<proteinExistence type="predicted"/>
<gene>
    <name evidence="3" type="ORF">TTHERM_00577380</name>
</gene>
<feature type="compositionally biased region" description="Basic and acidic residues" evidence="2">
    <location>
        <begin position="19"/>
        <end position="48"/>
    </location>
</feature>
<dbReference type="KEGG" id="tet:TTHERM_00577380"/>
<dbReference type="SUPFAM" id="SSF52047">
    <property type="entry name" value="RNI-like"/>
    <property type="match status" value="1"/>
</dbReference>
<dbReference type="SMR" id="Q22UW5"/>
<evidence type="ECO:0000313" key="4">
    <source>
        <dbReference type="Proteomes" id="UP000009168"/>
    </source>
</evidence>
<dbReference type="OrthoDB" id="448484at2759"/>
<dbReference type="Gene3D" id="3.80.10.10">
    <property type="entry name" value="Ribonuclease Inhibitor"/>
    <property type="match status" value="2"/>
</dbReference>
<evidence type="ECO:0000256" key="1">
    <source>
        <dbReference type="ARBA" id="ARBA00022737"/>
    </source>
</evidence>
<evidence type="ECO:0000256" key="2">
    <source>
        <dbReference type="SAM" id="MobiDB-lite"/>
    </source>
</evidence>
<dbReference type="SMART" id="SM00368">
    <property type="entry name" value="LRR_RI"/>
    <property type="match status" value="2"/>
</dbReference>
<dbReference type="PANTHER" id="PTHR24111:SF0">
    <property type="entry name" value="LEUCINE-RICH REPEAT-CONTAINING PROTEIN"/>
    <property type="match status" value="1"/>
</dbReference>